<sequence length="1393" mass="156437">MSKKVKKESSQTLQTTLSGYLKKRDFKTISSPQSRLQASSALLSDSDEENGSDTSNAAKPTYSDFEQIDLTNMPSGLHQNPCIMTTMGSVISIGSSIDSNDEIDNENRGIEVKITNHEKSGIEFKNSSVNERENDVNASNTYNSDKQVNCKTEFDDETATDDNVLNKLGDDSSATDNECESDKSPQKRHKKLKIFRRSARDGGGSDTSSSSSPVKRAHHSSQKKMKKMNSVLAPIMECSKTGSSTEINSDPQLDLGRSSLGFDENLEVWINTAKTAPVITSNISEASREQLDKEKKALKDIQIDILTKFFLALDKIPKQILVKLPGFNIKVYENLRILFKRINAKILQTDRKLQAIDSNESIFKKEPAEKDVIPTEDGISLDVLSALTDNPFCFENEKQTSNEQAKQISKSQSSSPSGRESPTFRSPQSSLTPSRKKSRFQPKVPVKATLPNLQNFDEVAEHPFEEVPSCSKEMSDLDESRNDLSKKILMSTSDQPPIGTPNVENNTILDRSPSVITVKSDSTLSSFNHRIGAVTSNSDTFGTLSSLSAWGGFDEEFQIGSNGQSIERSLTQQLQAYPDLDENEMNMVISSDFRMSQLSDRSKVPDSSQSSSCPNDETGSHQVARFIGDIQNDGASRVYDGMNYPHSRELKNVFKQKFGLHEFRPNQLQAINAAILEFDCFILMPTGGGKSLCYQLPALLSPGLTIVVSPLKSLIVDQVQKLMTLDIPAAHLLGSLTDKQTQEVYKELSKSVLSLKLLYLTPEKLAASQKIFDFLKALYDKGLLARFVIDEAHCVSQWGHDFRPDYKKLKILRHNFPQVPTMALTATATPEVRTDILKELNMQKPKWFMSSFNRPNLRYIVESRRSGKNADDDIVDFIVQNYKYACGIVYCISRKDCDSFADTLRKNGLKALSYHAGLTDNQRFKIQARWLSEEIKIVCATIAFGMGIDKPNVRFVVHAAMPKSIEGYYQESGRAGRDGENADCVLFYNYCDLLRHRKMFEYDDKSSDEIKKIHLDNLHKIAEFCENKVDCRRALQLNYFGELFDRSLCISKEQTTCDNCRNEGSFSNEDVTENAKALLNMIKDINKKRQNSATLLHISEIYKGSNLKKIRDAGHDRLPQYGHGSSWSKNDIERLLHLLVINGYLKENLYTTPDYTCAYIAIGPKAADFMNSQDEKILLPMFKEKSNPPCSFKPKIVANVDSVDSSKMQQEFEKKLKELQDKCYTELADFVNGVASALEISSTCIMNMIAVRQMSQELPKSEEEMLTIPHVTQANFIKYGKNLLEITSRYAAEKCALMKDKEEAKKATKSTPPPYLSNEDDEWCETDNNNFGSSSKRKGGTDGNITKKFKFNPYQHRRLNRNSTAANKGGSGQSTSTNKKQYEKFPGRFVNLL</sequence>
<reference evidence="1" key="1">
    <citation type="submission" date="2023-04" db="EMBL/GenBank/DDBJ databases">
        <title>A chromosome-level genome assembly of the parasitoid wasp Eretmocerus hayati.</title>
        <authorList>
            <person name="Zhong Y."/>
            <person name="Liu S."/>
            <person name="Liu Y."/>
        </authorList>
    </citation>
    <scope>NUCLEOTIDE SEQUENCE</scope>
    <source>
        <strain evidence="1">ZJU_SS_LIU_2023</strain>
    </source>
</reference>
<gene>
    <name evidence="1" type="ORF">QAD02_001860</name>
</gene>
<organism evidence="1 2">
    <name type="scientific">Eretmocerus hayati</name>
    <dbReference type="NCBI Taxonomy" id="131215"/>
    <lineage>
        <taxon>Eukaryota</taxon>
        <taxon>Metazoa</taxon>
        <taxon>Ecdysozoa</taxon>
        <taxon>Arthropoda</taxon>
        <taxon>Hexapoda</taxon>
        <taxon>Insecta</taxon>
        <taxon>Pterygota</taxon>
        <taxon>Neoptera</taxon>
        <taxon>Endopterygota</taxon>
        <taxon>Hymenoptera</taxon>
        <taxon>Apocrita</taxon>
        <taxon>Proctotrupomorpha</taxon>
        <taxon>Chalcidoidea</taxon>
        <taxon>Aphelinidae</taxon>
        <taxon>Aphelininae</taxon>
        <taxon>Eretmocerus</taxon>
    </lineage>
</organism>
<keyword evidence="2" id="KW-1185">Reference proteome</keyword>
<evidence type="ECO:0000313" key="2">
    <source>
        <dbReference type="Proteomes" id="UP001239111"/>
    </source>
</evidence>
<protein>
    <submittedName>
        <fullName evidence="1">Uncharacterized protein</fullName>
    </submittedName>
</protein>
<name>A0ACC2NJ08_9HYME</name>
<dbReference type="Proteomes" id="UP001239111">
    <property type="component" value="Chromosome 3"/>
</dbReference>
<evidence type="ECO:0000313" key="1">
    <source>
        <dbReference type="EMBL" id="KAJ8670601.1"/>
    </source>
</evidence>
<accession>A0ACC2NJ08</accession>
<dbReference type="EMBL" id="CM056743">
    <property type="protein sequence ID" value="KAJ8670601.1"/>
    <property type="molecule type" value="Genomic_DNA"/>
</dbReference>
<comment type="caution">
    <text evidence="1">The sequence shown here is derived from an EMBL/GenBank/DDBJ whole genome shotgun (WGS) entry which is preliminary data.</text>
</comment>
<proteinExistence type="predicted"/>